<reference evidence="7" key="1">
    <citation type="submission" date="2023-03" db="EMBL/GenBank/DDBJ databases">
        <title>Massive genome expansion in bonnet fungi (Mycena s.s.) driven by repeated elements and novel gene families across ecological guilds.</title>
        <authorList>
            <consortium name="Lawrence Berkeley National Laboratory"/>
            <person name="Harder C.B."/>
            <person name="Miyauchi S."/>
            <person name="Viragh M."/>
            <person name="Kuo A."/>
            <person name="Thoen E."/>
            <person name="Andreopoulos B."/>
            <person name="Lu D."/>
            <person name="Skrede I."/>
            <person name="Drula E."/>
            <person name="Henrissat B."/>
            <person name="Morin E."/>
            <person name="Kohler A."/>
            <person name="Barry K."/>
            <person name="LaButti K."/>
            <person name="Morin E."/>
            <person name="Salamov A."/>
            <person name="Lipzen A."/>
            <person name="Mereny Z."/>
            <person name="Hegedus B."/>
            <person name="Baldrian P."/>
            <person name="Stursova M."/>
            <person name="Weitz H."/>
            <person name="Taylor A."/>
            <person name="Grigoriev I.V."/>
            <person name="Nagy L.G."/>
            <person name="Martin F."/>
            <person name="Kauserud H."/>
        </authorList>
    </citation>
    <scope>NUCLEOTIDE SEQUENCE</scope>
    <source>
        <strain evidence="7">9284</strain>
    </source>
</reference>
<evidence type="ECO:0000256" key="2">
    <source>
        <dbReference type="ARBA" id="ARBA00005885"/>
    </source>
</evidence>
<dbReference type="AlphaFoldDB" id="A0AAD7BLN3"/>
<dbReference type="Pfam" id="PF06886">
    <property type="entry name" value="TPX2"/>
    <property type="match status" value="1"/>
</dbReference>
<dbReference type="GO" id="GO:0005856">
    <property type="term" value="C:cytoskeleton"/>
    <property type="evidence" value="ECO:0007669"/>
    <property type="project" value="UniProtKB-SubCell"/>
</dbReference>
<evidence type="ECO:0000313" key="8">
    <source>
        <dbReference type="Proteomes" id="UP001221142"/>
    </source>
</evidence>
<protein>
    <recommendedName>
        <fullName evidence="6">TPX2 C-terminal domain-containing protein</fullName>
    </recommendedName>
</protein>
<dbReference type="EMBL" id="JARKIF010000013">
    <property type="protein sequence ID" value="KAJ7624581.1"/>
    <property type="molecule type" value="Genomic_DNA"/>
</dbReference>
<feature type="region of interest" description="Disordered" evidence="5">
    <location>
        <begin position="240"/>
        <end position="292"/>
    </location>
</feature>
<organism evidence="7 8">
    <name type="scientific">Roridomyces roridus</name>
    <dbReference type="NCBI Taxonomy" id="1738132"/>
    <lineage>
        <taxon>Eukaryota</taxon>
        <taxon>Fungi</taxon>
        <taxon>Dikarya</taxon>
        <taxon>Basidiomycota</taxon>
        <taxon>Agaricomycotina</taxon>
        <taxon>Agaricomycetes</taxon>
        <taxon>Agaricomycetidae</taxon>
        <taxon>Agaricales</taxon>
        <taxon>Marasmiineae</taxon>
        <taxon>Mycenaceae</taxon>
        <taxon>Roridomyces</taxon>
    </lineage>
</organism>
<dbReference type="Proteomes" id="UP001221142">
    <property type="component" value="Unassembled WGS sequence"/>
</dbReference>
<evidence type="ECO:0000256" key="3">
    <source>
        <dbReference type="ARBA" id="ARBA00022490"/>
    </source>
</evidence>
<feature type="compositionally biased region" description="Low complexity" evidence="5">
    <location>
        <begin position="86"/>
        <end position="108"/>
    </location>
</feature>
<keyword evidence="3" id="KW-0963">Cytoplasm</keyword>
<evidence type="ECO:0000256" key="5">
    <source>
        <dbReference type="SAM" id="MobiDB-lite"/>
    </source>
</evidence>
<accession>A0AAD7BLN3</accession>
<feature type="compositionally biased region" description="Basic and acidic residues" evidence="5">
    <location>
        <begin position="274"/>
        <end position="292"/>
    </location>
</feature>
<evidence type="ECO:0000313" key="7">
    <source>
        <dbReference type="EMBL" id="KAJ7624581.1"/>
    </source>
</evidence>
<evidence type="ECO:0000256" key="1">
    <source>
        <dbReference type="ARBA" id="ARBA00004245"/>
    </source>
</evidence>
<feature type="region of interest" description="Disordered" evidence="5">
    <location>
        <begin position="1"/>
        <end position="190"/>
    </location>
</feature>
<proteinExistence type="inferred from homology"/>
<feature type="domain" description="TPX2 C-terminal" evidence="6">
    <location>
        <begin position="220"/>
        <end position="288"/>
    </location>
</feature>
<gene>
    <name evidence="7" type="ORF">FB45DRAFT_84701</name>
</gene>
<evidence type="ECO:0000259" key="6">
    <source>
        <dbReference type="Pfam" id="PF06886"/>
    </source>
</evidence>
<sequence length="292" mass="31712">MDRREDVVQADTPNDDEDKDRPLTVSQLSPRKVQSGPETKPDEAEGEAEAAVRAPSPMRPAAKHPRPASVASHTGTGAIKKSRVDVSGAARGPSAARGRGRARVVSAPPRQAAPVGVRKTVTGVRKVSQPTISSSRWSRTTTSTRSQGDSGSGSKAPVASSSSGSKHTVINATATVPGEDAPTDGSKSKGYTIPDFKAMHASLALRRSQAAAPLVTPTPFSFSTDMRVKERHAFDAQVKVREEEKERERERERREREATEEDEVREMRRRAVPKAHEVPEWYKEAPKRAREA</sequence>
<keyword evidence="8" id="KW-1185">Reference proteome</keyword>
<comment type="caution">
    <text evidence="7">The sequence shown here is derived from an EMBL/GenBank/DDBJ whole genome shotgun (WGS) entry which is preliminary data.</text>
</comment>
<dbReference type="InterPro" id="IPR027329">
    <property type="entry name" value="TPX2_C"/>
</dbReference>
<evidence type="ECO:0000256" key="4">
    <source>
        <dbReference type="ARBA" id="ARBA00023212"/>
    </source>
</evidence>
<keyword evidence="4" id="KW-0206">Cytoskeleton</keyword>
<comment type="similarity">
    <text evidence="2">Belongs to the TPX2 family.</text>
</comment>
<name>A0AAD7BLN3_9AGAR</name>
<feature type="compositionally biased region" description="Basic and acidic residues" evidence="5">
    <location>
        <begin position="240"/>
        <end position="257"/>
    </location>
</feature>
<comment type="subcellular location">
    <subcellularLocation>
        <location evidence="1">Cytoplasm</location>
        <location evidence="1">Cytoskeleton</location>
    </subcellularLocation>
</comment>
<feature type="compositionally biased region" description="Low complexity" evidence="5">
    <location>
        <begin position="131"/>
        <end position="166"/>
    </location>
</feature>